<keyword evidence="1" id="KW-0472">Membrane</keyword>
<dbReference type="Proteomes" id="UP000240325">
    <property type="component" value="Segment"/>
</dbReference>
<feature type="transmembrane region" description="Helical" evidence="1">
    <location>
        <begin position="70"/>
        <end position="91"/>
    </location>
</feature>
<accession>A0A2H4UTC8</accession>
<keyword evidence="3" id="KW-1185">Reference proteome</keyword>
<keyword evidence="1" id="KW-1133">Transmembrane helix</keyword>
<gene>
    <name evidence="2" type="ORF">BMW23_0133</name>
</gene>
<feature type="transmembrane region" description="Helical" evidence="1">
    <location>
        <begin position="7"/>
        <end position="25"/>
    </location>
</feature>
<dbReference type="EMBL" id="MF782455">
    <property type="protein sequence ID" value="ATZ80193.1"/>
    <property type="molecule type" value="Genomic_DNA"/>
</dbReference>
<organism evidence="2">
    <name type="scientific">Bodo saltans virus</name>
    <dbReference type="NCBI Taxonomy" id="2024608"/>
    <lineage>
        <taxon>Viruses</taxon>
        <taxon>Varidnaviria</taxon>
        <taxon>Bamfordvirae</taxon>
        <taxon>Nucleocytoviricota</taxon>
        <taxon>Megaviricetes</taxon>
        <taxon>Imitervirales</taxon>
        <taxon>Mimiviridae</taxon>
        <taxon>Klosneuvirinae</taxon>
        <taxon>Theiavirus</taxon>
        <taxon>Theiavirus salishense</taxon>
    </lineage>
</organism>
<evidence type="ECO:0000313" key="3">
    <source>
        <dbReference type="Proteomes" id="UP000240325"/>
    </source>
</evidence>
<sequence length="210" mass="24309">MCFNKKLSLFSFLFGIISSILLIKYGGLQYEQFNNAIGYFFVFVCMVQLLEYFMWVDIDCKNGLNNTSTILMPLIVYSQPVIYYGLLNYFASNKSNNTIDNNILLVCNIAYMLFLLYRYNNLTRTCTTVNNENHLSWGFENFDIGILYLIMMILNSVNYLDNLNVQTMLIVTSSLLLISNLYTKKNLGEIWCFISTGTPLVVLLSQYLMK</sequence>
<reference evidence="2" key="1">
    <citation type="journal article" date="2017" name="Elife">
        <title>The kinetoplastid-infecting Bodo saltans virus (BsV), a window into the most abundant giant viruses in the sea.</title>
        <authorList>
            <person name="Deeg C.M."/>
            <person name="Chow C.-E.T."/>
            <person name="Suttle C.A."/>
        </authorList>
    </citation>
    <scope>NUCLEOTIDE SEQUENCE</scope>
    <source>
        <strain evidence="2">NG1</strain>
    </source>
</reference>
<name>A0A2H4UTC8_9VIRU</name>
<proteinExistence type="predicted"/>
<protein>
    <submittedName>
        <fullName evidence="2">Uncharacterized protein</fullName>
    </submittedName>
</protein>
<evidence type="ECO:0000313" key="2">
    <source>
        <dbReference type="EMBL" id="ATZ80193.1"/>
    </source>
</evidence>
<feature type="transmembrane region" description="Helical" evidence="1">
    <location>
        <begin position="165"/>
        <end position="183"/>
    </location>
</feature>
<evidence type="ECO:0000256" key="1">
    <source>
        <dbReference type="SAM" id="Phobius"/>
    </source>
</evidence>
<keyword evidence="1" id="KW-0812">Transmembrane</keyword>
<feature type="transmembrane region" description="Helical" evidence="1">
    <location>
        <begin position="141"/>
        <end position="159"/>
    </location>
</feature>
<feature type="transmembrane region" description="Helical" evidence="1">
    <location>
        <begin position="190"/>
        <end position="209"/>
    </location>
</feature>
<feature type="transmembrane region" description="Helical" evidence="1">
    <location>
        <begin position="37"/>
        <end position="58"/>
    </location>
</feature>
<feature type="transmembrane region" description="Helical" evidence="1">
    <location>
        <begin position="103"/>
        <end position="120"/>
    </location>
</feature>